<dbReference type="GO" id="GO:0005524">
    <property type="term" value="F:ATP binding"/>
    <property type="evidence" value="ECO:0007669"/>
    <property type="project" value="UniProtKB-UniRule"/>
</dbReference>
<comment type="caution">
    <text evidence="2">Lacks conserved residue(s) required for the propagation of feature annotation.</text>
</comment>
<feature type="binding site" evidence="2">
    <location>
        <position position="84"/>
    </location>
    <ligand>
        <name>Mg(2+)</name>
        <dbReference type="ChEBI" id="CHEBI:18420"/>
        <label>4</label>
    </ligand>
</feature>
<evidence type="ECO:0000313" key="5">
    <source>
        <dbReference type="Proteomes" id="UP000231134"/>
    </source>
</evidence>
<dbReference type="AlphaFoldDB" id="A0A2M9A3Q6"/>
<comment type="miscellaneous">
    <text evidence="2">Reaction mechanism of ThiL seems to utilize a direct, inline transfer of the gamma-phosphate of ATP to TMP rather than a phosphorylated enzyme intermediate.</text>
</comment>
<keyword evidence="2 4" id="KW-0418">Kinase</keyword>
<dbReference type="EC" id="2.7.4.16" evidence="2"/>
<keyword evidence="1 2" id="KW-0784">Thiamine biosynthesis</keyword>
<feature type="binding site" evidence="2">
    <location>
        <position position="222"/>
    </location>
    <ligand>
        <name>Mg(2+)</name>
        <dbReference type="ChEBI" id="CHEBI:18420"/>
        <label>3</label>
    </ligand>
</feature>
<dbReference type="InterPro" id="IPR036676">
    <property type="entry name" value="PurM-like_C_sf"/>
</dbReference>
<dbReference type="GO" id="GO:0000287">
    <property type="term" value="F:magnesium ion binding"/>
    <property type="evidence" value="ECO:0007669"/>
    <property type="project" value="UniProtKB-UniRule"/>
</dbReference>
<comment type="function">
    <text evidence="2">Catalyzes the ATP-dependent phosphorylation of thiamine-monophosphate (TMP) to form thiamine-pyrophosphate (TPP), the active form of vitamin B1.</text>
</comment>
<dbReference type="SUPFAM" id="SSF55326">
    <property type="entry name" value="PurM N-terminal domain-like"/>
    <property type="match status" value="1"/>
</dbReference>
<comment type="catalytic activity">
    <reaction evidence="2">
        <text>thiamine phosphate + ATP = thiamine diphosphate + ADP</text>
        <dbReference type="Rhea" id="RHEA:15913"/>
        <dbReference type="ChEBI" id="CHEBI:30616"/>
        <dbReference type="ChEBI" id="CHEBI:37575"/>
        <dbReference type="ChEBI" id="CHEBI:58937"/>
        <dbReference type="ChEBI" id="CHEBI:456216"/>
        <dbReference type="EC" id="2.7.4.16"/>
    </reaction>
</comment>
<dbReference type="PANTHER" id="PTHR30270:SF0">
    <property type="entry name" value="THIAMINE-MONOPHOSPHATE KINASE"/>
    <property type="match status" value="1"/>
</dbReference>
<keyword evidence="2" id="KW-0808">Transferase</keyword>
<organism evidence="4 5">
    <name type="scientific">Hallerella succinigenes</name>
    <dbReference type="NCBI Taxonomy" id="1896222"/>
    <lineage>
        <taxon>Bacteria</taxon>
        <taxon>Pseudomonadati</taxon>
        <taxon>Fibrobacterota</taxon>
        <taxon>Fibrobacteria</taxon>
        <taxon>Fibrobacterales</taxon>
        <taxon>Fibrobacteraceae</taxon>
        <taxon>Hallerella</taxon>
    </lineage>
</organism>
<feature type="domain" description="PurM-like N-terminal" evidence="3">
    <location>
        <begin position="41"/>
        <end position="148"/>
    </location>
</feature>
<feature type="binding site" evidence="2">
    <location>
        <position position="225"/>
    </location>
    <ligand>
        <name>Mg(2+)</name>
        <dbReference type="ChEBI" id="CHEBI:18420"/>
        <label>5</label>
    </ligand>
</feature>
<dbReference type="NCBIfam" id="TIGR01379">
    <property type="entry name" value="thiL"/>
    <property type="match status" value="1"/>
</dbReference>
<feature type="binding site" evidence="2">
    <location>
        <position position="43"/>
    </location>
    <ligand>
        <name>Mg(2+)</name>
        <dbReference type="ChEBI" id="CHEBI:18420"/>
        <label>3</label>
    </ligand>
</feature>
<dbReference type="HAMAP" id="MF_02128">
    <property type="entry name" value="TMP_kinase"/>
    <property type="match status" value="1"/>
</dbReference>
<sequence length="329" mass="35731">MTHSSLHFPPLGEFDFVQKVLSDALPMDENAPNSRFWFGAGDDCAAFDGWLVTKDMSAENSHFRLDWSTPEQAVEKCIVSNVSDISSMGGEPKIALLGICVNQSWDKLTRERVAKAFADGFRKRGIALIGGDVVAAKEGLFSVTLLGRAEGEPLKRSGAKVGDTVYVSSFLGASGAGLWAFLHGKQSDPDLVDVVREHLSPKIDERMGMKLVQAGVSGGCIDLSDGMSSELNHLALSSGVRIRIDEKSVPIHPGALRLSEKYGVDVREFWLKGGEDYRLLFTSDLSKSIFLKNNLSVYPVGEVLEGSGVEIRNLAGKVETLQADCWSHL</sequence>
<evidence type="ECO:0000256" key="1">
    <source>
        <dbReference type="ARBA" id="ARBA00022977"/>
    </source>
</evidence>
<feature type="binding site" evidence="2">
    <location>
        <position position="84"/>
    </location>
    <ligand>
        <name>Mg(2+)</name>
        <dbReference type="ChEBI" id="CHEBI:18420"/>
        <label>3</label>
    </ligand>
</feature>
<feature type="binding site" evidence="2">
    <location>
        <position position="53"/>
    </location>
    <ligand>
        <name>Mg(2+)</name>
        <dbReference type="ChEBI" id="CHEBI:18420"/>
        <label>4</label>
    </ligand>
</feature>
<dbReference type="Pfam" id="PF00586">
    <property type="entry name" value="AIRS"/>
    <property type="match status" value="1"/>
</dbReference>
<keyword evidence="2" id="KW-0479">Metal-binding</keyword>
<dbReference type="Proteomes" id="UP000231134">
    <property type="component" value="Unassembled WGS sequence"/>
</dbReference>
<dbReference type="PANTHER" id="PTHR30270">
    <property type="entry name" value="THIAMINE-MONOPHOSPHATE KINASE"/>
    <property type="match status" value="1"/>
</dbReference>
<gene>
    <name evidence="2" type="primary">thiL</name>
    <name evidence="4" type="ORF">BGX16_0205</name>
</gene>
<feature type="binding site" evidence="2">
    <location>
        <position position="62"/>
    </location>
    <ligand>
        <name>substrate</name>
    </ligand>
</feature>
<keyword evidence="5" id="KW-1185">Reference proteome</keyword>
<comment type="pathway">
    <text evidence="2">Cofactor biosynthesis; thiamine diphosphate biosynthesis; thiamine diphosphate from thiamine phosphate: step 1/1.</text>
</comment>
<dbReference type="UniPathway" id="UPA00060">
    <property type="reaction ID" value="UER00142"/>
</dbReference>
<dbReference type="GO" id="GO:0009030">
    <property type="term" value="F:thiamine-phosphate kinase activity"/>
    <property type="evidence" value="ECO:0007669"/>
    <property type="project" value="UniProtKB-UniRule"/>
</dbReference>
<feature type="binding site" evidence="2">
    <location>
        <position position="55"/>
    </location>
    <ligand>
        <name>Mg(2+)</name>
        <dbReference type="ChEBI" id="CHEBI:18420"/>
        <label>2</label>
    </ligand>
</feature>
<evidence type="ECO:0000256" key="2">
    <source>
        <dbReference type="HAMAP-Rule" id="MF_02128"/>
    </source>
</evidence>
<dbReference type="InterPro" id="IPR016188">
    <property type="entry name" value="PurM-like_N"/>
</dbReference>
<dbReference type="SUPFAM" id="SSF56042">
    <property type="entry name" value="PurM C-terminal domain-like"/>
    <property type="match status" value="1"/>
</dbReference>
<dbReference type="GO" id="GO:0009229">
    <property type="term" value="P:thiamine diphosphate biosynthetic process"/>
    <property type="evidence" value="ECO:0007669"/>
    <property type="project" value="UniProtKB-UniRule"/>
</dbReference>
<proteinExistence type="inferred from homology"/>
<feature type="binding site" evidence="2">
    <location>
        <position position="275"/>
    </location>
    <ligand>
        <name>substrate</name>
    </ligand>
</feature>
<keyword evidence="2" id="KW-0460">Magnesium</keyword>
<comment type="similarity">
    <text evidence="2">Belongs to the thiamine-monophosphate kinase family.</text>
</comment>
<dbReference type="EMBL" id="PGEX01000001">
    <property type="protein sequence ID" value="PJJ40288.1"/>
    <property type="molecule type" value="Genomic_DNA"/>
</dbReference>
<feature type="binding site" evidence="2">
    <location>
        <position position="43"/>
    </location>
    <ligand>
        <name>Mg(2+)</name>
        <dbReference type="ChEBI" id="CHEBI:18420"/>
        <label>4</label>
    </ligand>
</feature>
<dbReference type="InterPro" id="IPR036921">
    <property type="entry name" value="PurM-like_N_sf"/>
</dbReference>
<keyword evidence="2" id="KW-0547">Nucleotide-binding</keyword>
<evidence type="ECO:0000259" key="3">
    <source>
        <dbReference type="Pfam" id="PF00586"/>
    </source>
</evidence>
<dbReference type="Gene3D" id="3.30.1330.10">
    <property type="entry name" value="PurM-like, N-terminal domain"/>
    <property type="match status" value="1"/>
</dbReference>
<dbReference type="RefSeq" id="WP_241899388.1">
    <property type="nucleotide sequence ID" value="NZ_PGEX01000001.1"/>
</dbReference>
<feature type="binding site" evidence="2">
    <location>
        <begin position="131"/>
        <end position="132"/>
    </location>
    <ligand>
        <name>ATP</name>
        <dbReference type="ChEBI" id="CHEBI:30616"/>
    </ligand>
</feature>
<dbReference type="InterPro" id="IPR006283">
    <property type="entry name" value="ThiL-like"/>
</dbReference>
<protein>
    <recommendedName>
        <fullName evidence="2">Thiamine-monophosphate kinase</fullName>
        <shortName evidence="2">TMP kinase</shortName>
        <shortName evidence="2">Thiamine-phosphate kinase</shortName>
        <ecNumber evidence="2">2.7.4.16</ecNumber>
    </recommendedName>
</protein>
<dbReference type="PIRSF" id="PIRSF005303">
    <property type="entry name" value="Thiam_monoph_kin"/>
    <property type="match status" value="1"/>
</dbReference>
<dbReference type="CDD" id="cd02194">
    <property type="entry name" value="ThiL"/>
    <property type="match status" value="1"/>
</dbReference>
<accession>A0A2M9A3Q6</accession>
<feature type="binding site" evidence="2">
    <location>
        <position position="156"/>
    </location>
    <ligand>
        <name>ATP</name>
        <dbReference type="ChEBI" id="CHEBI:30616"/>
    </ligand>
</feature>
<dbReference type="Gene3D" id="3.90.650.10">
    <property type="entry name" value="PurM-like C-terminal domain"/>
    <property type="match status" value="1"/>
</dbReference>
<keyword evidence="2" id="KW-0067">ATP-binding</keyword>
<comment type="caution">
    <text evidence="4">The sequence shown here is derived from an EMBL/GenBank/DDBJ whole genome shotgun (WGS) entry which is preliminary data.</text>
</comment>
<evidence type="ECO:0000313" key="4">
    <source>
        <dbReference type="EMBL" id="PJJ40288.1"/>
    </source>
</evidence>
<feature type="binding site" evidence="2">
    <location>
        <position position="84"/>
    </location>
    <ligand>
        <name>Mg(2+)</name>
        <dbReference type="ChEBI" id="CHEBI:18420"/>
        <label>2</label>
    </ligand>
</feature>
<dbReference type="GO" id="GO:0009228">
    <property type="term" value="P:thiamine biosynthetic process"/>
    <property type="evidence" value="ECO:0007669"/>
    <property type="project" value="UniProtKB-KW"/>
</dbReference>
<feature type="binding site" evidence="2">
    <location>
        <position position="55"/>
    </location>
    <ligand>
        <name>Mg(2+)</name>
        <dbReference type="ChEBI" id="CHEBI:18420"/>
        <label>1</label>
    </ligand>
</feature>
<feature type="binding site" evidence="2">
    <location>
        <position position="132"/>
    </location>
    <ligand>
        <name>Mg(2+)</name>
        <dbReference type="ChEBI" id="CHEBI:18420"/>
        <label>1</label>
    </ligand>
</feature>
<reference evidence="4 5" key="1">
    <citation type="submission" date="2017-11" db="EMBL/GenBank/DDBJ databases">
        <title>Animal gut microbial communities from fecal samples from Wisconsin, USA.</title>
        <authorList>
            <person name="Neumann A."/>
        </authorList>
    </citation>
    <scope>NUCLEOTIDE SEQUENCE [LARGE SCALE GENOMIC DNA]</scope>
    <source>
        <strain evidence="4 5">UWS3</strain>
    </source>
</reference>
<name>A0A2M9A3Q6_9BACT</name>
<feature type="binding site" evidence="2">
    <location>
        <position position="326"/>
    </location>
    <ligand>
        <name>substrate</name>
    </ligand>
</feature>
<feature type="binding site" evidence="2">
    <location>
        <position position="224"/>
    </location>
    <ligand>
        <name>ATP</name>
        <dbReference type="ChEBI" id="CHEBI:30616"/>
    </ligand>
</feature>